<organism evidence="2 3">
    <name type="scientific">Caulobacter vibrioides (strain NA1000 / CB15N)</name>
    <name type="common">Caulobacter crescentus</name>
    <dbReference type="NCBI Taxonomy" id="565050"/>
    <lineage>
        <taxon>Bacteria</taxon>
        <taxon>Pseudomonadati</taxon>
        <taxon>Pseudomonadota</taxon>
        <taxon>Alphaproteobacteria</taxon>
        <taxon>Caulobacterales</taxon>
        <taxon>Caulobacteraceae</taxon>
        <taxon>Caulobacter</taxon>
    </lineage>
</organism>
<dbReference type="PATRIC" id="fig|565050.3.peg.2768"/>
<feature type="region of interest" description="Disordered" evidence="1">
    <location>
        <begin position="38"/>
        <end position="65"/>
    </location>
</feature>
<dbReference type="RefSeq" id="WP_010920590.1">
    <property type="nucleotide sequence ID" value="NC_011916.1"/>
</dbReference>
<keyword evidence="3" id="KW-1185">Reference proteome</keyword>
<dbReference type="InterPro" id="IPR025961">
    <property type="entry name" value="Metal_resist"/>
</dbReference>
<dbReference type="HOGENOM" id="CLU_1254078_0_0_5"/>
<dbReference type="SMR" id="A0A0H3CD80"/>
<feature type="region of interest" description="Disordered" evidence="1">
    <location>
        <begin position="81"/>
        <end position="109"/>
    </location>
</feature>
<dbReference type="EMBL" id="CP001340">
    <property type="protein sequence ID" value="ACL96300.1"/>
    <property type="molecule type" value="Genomic_DNA"/>
</dbReference>
<feature type="compositionally biased region" description="Low complexity" evidence="1">
    <location>
        <begin position="38"/>
        <end position="58"/>
    </location>
</feature>
<dbReference type="OrthoDB" id="7190530at2"/>
<evidence type="ECO:0000313" key="2">
    <source>
        <dbReference type="EMBL" id="ACL96300.1"/>
    </source>
</evidence>
<dbReference type="RefSeq" id="YP_002518208.1">
    <property type="nucleotide sequence ID" value="NC_011916.1"/>
</dbReference>
<accession>A0A0H3CD80</accession>
<name>A0A0H3CD80_CAUVN</name>
<sequence length="209" mass="21844">MSLPRPLLIGLIASGALNVFLIGGVAGVTYVRLSTPPASVVTSTSPTPSAAPAMTTPAERQPDPALAAAPVRQAVERAARPVAPQAQTPGSVDRPARPPLWTAGEALSPENRRGLRQALRAANQKNMPITQRARAERRAALAALASPGFDAAEVSRRLATARDLEIQARGNVETALATFAATLSPQERAALAQGLSEVYAPKQPRRGEE</sequence>
<proteinExistence type="predicted"/>
<reference evidence="2 3" key="1">
    <citation type="journal article" date="2010" name="J. Bacteriol.">
        <title>The genetic basis of laboratory adaptation in Caulobacter crescentus.</title>
        <authorList>
            <person name="Marks M.E."/>
            <person name="Castro-Rojas C.M."/>
            <person name="Teiling C."/>
            <person name="Du L."/>
            <person name="Kapatral V."/>
            <person name="Walunas T.L."/>
            <person name="Crosson S."/>
        </authorList>
    </citation>
    <scope>NUCLEOTIDE SEQUENCE [LARGE SCALE GENOMIC DNA]</scope>
    <source>
        <strain evidence="3">NA1000 / CB15N</strain>
    </source>
</reference>
<evidence type="ECO:0000256" key="1">
    <source>
        <dbReference type="SAM" id="MobiDB-lite"/>
    </source>
</evidence>
<protein>
    <submittedName>
        <fullName evidence="2">CpxP-related protein</fullName>
    </submittedName>
</protein>
<dbReference type="GeneID" id="7331160"/>
<dbReference type="Proteomes" id="UP000001364">
    <property type="component" value="Chromosome"/>
</dbReference>
<dbReference type="AlphaFoldDB" id="A0A0H3CD80"/>
<evidence type="ECO:0000313" key="3">
    <source>
        <dbReference type="Proteomes" id="UP000001364"/>
    </source>
</evidence>
<dbReference type="KEGG" id="ccs:CCNA_02835"/>
<dbReference type="Pfam" id="PF13801">
    <property type="entry name" value="Metal_resist"/>
    <property type="match status" value="1"/>
</dbReference>
<gene>
    <name evidence="2" type="ordered locus">CCNA_02835</name>
</gene>